<dbReference type="InterPro" id="IPR036397">
    <property type="entry name" value="RNaseH_sf"/>
</dbReference>
<dbReference type="InterPro" id="IPR044730">
    <property type="entry name" value="RNase_H-like_dom_plant"/>
</dbReference>
<keyword evidence="3" id="KW-1185">Reference proteome</keyword>
<organism evidence="2 3">
    <name type="scientific">Lithocarpus litseifolius</name>
    <dbReference type="NCBI Taxonomy" id="425828"/>
    <lineage>
        <taxon>Eukaryota</taxon>
        <taxon>Viridiplantae</taxon>
        <taxon>Streptophyta</taxon>
        <taxon>Embryophyta</taxon>
        <taxon>Tracheophyta</taxon>
        <taxon>Spermatophyta</taxon>
        <taxon>Magnoliopsida</taxon>
        <taxon>eudicotyledons</taxon>
        <taxon>Gunneridae</taxon>
        <taxon>Pentapetalae</taxon>
        <taxon>rosids</taxon>
        <taxon>fabids</taxon>
        <taxon>Fagales</taxon>
        <taxon>Fagaceae</taxon>
        <taxon>Lithocarpus</taxon>
    </lineage>
</organism>
<sequence length="140" mass="15464">MTIANIVKESIGCATSVAAELWALRDGIRLCISLKLPAVVFELDAKLVVDLLKKDTEKSNSIDVLVADCKEGLKEIPMVRIQHCYREANKCAAALARRGALMDQDFTIFRNPPFNVVFLLSLDSAGTLYDRFVTSGLKVF</sequence>
<evidence type="ECO:0000313" key="2">
    <source>
        <dbReference type="EMBL" id="KAK9997514.1"/>
    </source>
</evidence>
<dbReference type="Proteomes" id="UP001459277">
    <property type="component" value="Unassembled WGS sequence"/>
</dbReference>
<proteinExistence type="predicted"/>
<protein>
    <recommendedName>
        <fullName evidence="1">RNase H type-1 domain-containing protein</fullName>
    </recommendedName>
</protein>
<dbReference type="InterPro" id="IPR012337">
    <property type="entry name" value="RNaseH-like_sf"/>
</dbReference>
<dbReference type="Pfam" id="PF13456">
    <property type="entry name" value="RVT_3"/>
    <property type="match status" value="1"/>
</dbReference>
<evidence type="ECO:0000259" key="1">
    <source>
        <dbReference type="Pfam" id="PF13456"/>
    </source>
</evidence>
<dbReference type="SUPFAM" id="SSF53098">
    <property type="entry name" value="Ribonuclease H-like"/>
    <property type="match status" value="1"/>
</dbReference>
<accession>A0AAW2CJX4</accession>
<dbReference type="CDD" id="cd06222">
    <property type="entry name" value="RNase_H_like"/>
    <property type="match status" value="1"/>
</dbReference>
<dbReference type="InterPro" id="IPR053151">
    <property type="entry name" value="RNase_H-like"/>
</dbReference>
<gene>
    <name evidence="2" type="ORF">SO802_022200</name>
</gene>
<feature type="domain" description="RNase H type-1" evidence="1">
    <location>
        <begin position="11"/>
        <end position="98"/>
    </location>
</feature>
<dbReference type="InterPro" id="IPR002156">
    <property type="entry name" value="RNaseH_domain"/>
</dbReference>
<dbReference type="GO" id="GO:0004523">
    <property type="term" value="F:RNA-DNA hybrid ribonuclease activity"/>
    <property type="evidence" value="ECO:0007669"/>
    <property type="project" value="InterPro"/>
</dbReference>
<dbReference type="PANTHER" id="PTHR47723">
    <property type="entry name" value="OS05G0353850 PROTEIN"/>
    <property type="match status" value="1"/>
</dbReference>
<dbReference type="EMBL" id="JAZDWU010000007">
    <property type="protein sequence ID" value="KAK9997514.1"/>
    <property type="molecule type" value="Genomic_DNA"/>
</dbReference>
<comment type="caution">
    <text evidence="2">The sequence shown here is derived from an EMBL/GenBank/DDBJ whole genome shotgun (WGS) entry which is preliminary data.</text>
</comment>
<dbReference type="AlphaFoldDB" id="A0AAW2CJX4"/>
<dbReference type="PANTHER" id="PTHR47723:SF19">
    <property type="entry name" value="POLYNUCLEOTIDYL TRANSFERASE, RIBONUCLEASE H-LIKE SUPERFAMILY PROTEIN"/>
    <property type="match status" value="1"/>
</dbReference>
<reference evidence="2 3" key="1">
    <citation type="submission" date="2024-01" db="EMBL/GenBank/DDBJ databases">
        <title>A telomere-to-telomere, gap-free genome of sweet tea (Lithocarpus litseifolius).</title>
        <authorList>
            <person name="Zhou J."/>
        </authorList>
    </citation>
    <scope>NUCLEOTIDE SEQUENCE [LARGE SCALE GENOMIC DNA]</scope>
    <source>
        <strain evidence="2">Zhou-2022a</strain>
        <tissue evidence="2">Leaf</tissue>
    </source>
</reference>
<dbReference type="Gene3D" id="3.30.420.10">
    <property type="entry name" value="Ribonuclease H-like superfamily/Ribonuclease H"/>
    <property type="match status" value="1"/>
</dbReference>
<dbReference type="GO" id="GO:0003676">
    <property type="term" value="F:nucleic acid binding"/>
    <property type="evidence" value="ECO:0007669"/>
    <property type="project" value="InterPro"/>
</dbReference>
<evidence type="ECO:0000313" key="3">
    <source>
        <dbReference type="Proteomes" id="UP001459277"/>
    </source>
</evidence>
<name>A0AAW2CJX4_9ROSI</name>